<dbReference type="GO" id="GO:0000324">
    <property type="term" value="C:fungal-type vacuole"/>
    <property type="evidence" value="ECO:0007669"/>
    <property type="project" value="TreeGrafter"/>
</dbReference>
<feature type="domain" description="CBS" evidence="10">
    <location>
        <begin position="559"/>
        <end position="619"/>
    </location>
</feature>
<dbReference type="PROSITE" id="PS51371">
    <property type="entry name" value="CBS"/>
    <property type="match status" value="2"/>
</dbReference>
<dbReference type="GO" id="GO:0005794">
    <property type="term" value="C:Golgi apparatus"/>
    <property type="evidence" value="ECO:0007669"/>
    <property type="project" value="TreeGrafter"/>
</dbReference>
<evidence type="ECO:0000256" key="4">
    <source>
        <dbReference type="ARBA" id="ARBA00022989"/>
    </source>
</evidence>
<feature type="transmembrane region" description="Helical" evidence="9">
    <location>
        <begin position="400"/>
        <end position="419"/>
    </location>
</feature>
<dbReference type="Gene3D" id="1.10.3080.10">
    <property type="entry name" value="Clc chloride channel"/>
    <property type="match status" value="1"/>
</dbReference>
<feature type="transmembrane region" description="Helical" evidence="9">
    <location>
        <begin position="227"/>
        <end position="251"/>
    </location>
</feature>
<dbReference type="GO" id="GO:0005769">
    <property type="term" value="C:early endosome"/>
    <property type="evidence" value="ECO:0007669"/>
    <property type="project" value="TreeGrafter"/>
</dbReference>
<dbReference type="OrthoDB" id="44789at2759"/>
<dbReference type="InterPro" id="IPR014743">
    <property type="entry name" value="Cl-channel_core"/>
</dbReference>
<evidence type="ECO:0000259" key="10">
    <source>
        <dbReference type="PROSITE" id="PS51371"/>
    </source>
</evidence>
<accession>A0A9P8Q3H8</accession>
<dbReference type="SUPFAM" id="SSF81340">
    <property type="entry name" value="Clc chloride channel"/>
    <property type="match status" value="1"/>
</dbReference>
<evidence type="ECO:0000256" key="2">
    <source>
        <dbReference type="ARBA" id="ARBA00022448"/>
    </source>
</evidence>
<gene>
    <name evidence="11" type="ORF">WICPIJ_005425</name>
</gene>
<dbReference type="GO" id="GO:0005247">
    <property type="term" value="F:voltage-gated chloride channel activity"/>
    <property type="evidence" value="ECO:0007669"/>
    <property type="project" value="TreeGrafter"/>
</dbReference>
<proteinExistence type="inferred from homology"/>
<evidence type="ECO:0000313" key="11">
    <source>
        <dbReference type="EMBL" id="KAH3683578.1"/>
    </source>
</evidence>
<keyword evidence="7 9" id="KW-0868">Chloride</keyword>
<dbReference type="EMBL" id="JAEUBG010003037">
    <property type="protein sequence ID" value="KAH3683578.1"/>
    <property type="molecule type" value="Genomic_DNA"/>
</dbReference>
<dbReference type="GO" id="GO:0005783">
    <property type="term" value="C:endoplasmic reticulum"/>
    <property type="evidence" value="ECO:0007669"/>
    <property type="project" value="TreeGrafter"/>
</dbReference>
<evidence type="ECO:0000256" key="7">
    <source>
        <dbReference type="ARBA" id="ARBA00023214"/>
    </source>
</evidence>
<keyword evidence="12" id="KW-1185">Reference proteome</keyword>
<keyword evidence="4 9" id="KW-1133">Transmembrane helix</keyword>
<feature type="transmembrane region" description="Helical" evidence="9">
    <location>
        <begin position="468"/>
        <end position="494"/>
    </location>
</feature>
<keyword evidence="6 9" id="KW-0472">Membrane</keyword>
<feature type="domain" description="CBS" evidence="10">
    <location>
        <begin position="629"/>
        <end position="689"/>
    </location>
</feature>
<keyword evidence="2 9" id="KW-0813">Transport</keyword>
<dbReference type="GO" id="GO:0006878">
    <property type="term" value="P:intracellular copper ion homeostasis"/>
    <property type="evidence" value="ECO:0007669"/>
    <property type="project" value="TreeGrafter"/>
</dbReference>
<evidence type="ECO:0000256" key="6">
    <source>
        <dbReference type="ARBA" id="ARBA00023136"/>
    </source>
</evidence>
<feature type="transmembrane region" description="Helical" evidence="9">
    <location>
        <begin position="196"/>
        <end position="215"/>
    </location>
</feature>
<dbReference type="Gene3D" id="3.10.580.10">
    <property type="entry name" value="CBS-domain"/>
    <property type="match status" value="1"/>
</dbReference>
<keyword evidence="3 9" id="KW-0812">Transmembrane</keyword>
<dbReference type="PRINTS" id="PR00762">
    <property type="entry name" value="CLCHANNEL"/>
</dbReference>
<dbReference type="InterPro" id="IPR000644">
    <property type="entry name" value="CBS_dom"/>
</dbReference>
<dbReference type="InterPro" id="IPR046342">
    <property type="entry name" value="CBS_dom_sf"/>
</dbReference>
<dbReference type="Proteomes" id="UP000774326">
    <property type="component" value="Unassembled WGS sequence"/>
</dbReference>
<evidence type="ECO:0000313" key="12">
    <source>
        <dbReference type="Proteomes" id="UP000774326"/>
    </source>
</evidence>
<evidence type="ECO:0000256" key="8">
    <source>
        <dbReference type="PROSITE-ProRule" id="PRU00703"/>
    </source>
</evidence>
<reference evidence="11" key="1">
    <citation type="journal article" date="2021" name="Open Biol.">
        <title>Shared evolutionary footprints suggest mitochondrial oxidative damage underlies multiple complex I losses in fungi.</title>
        <authorList>
            <person name="Schikora-Tamarit M.A."/>
            <person name="Marcet-Houben M."/>
            <person name="Nosek J."/>
            <person name="Gabaldon T."/>
        </authorList>
    </citation>
    <scope>NUCLEOTIDE SEQUENCE</scope>
    <source>
        <strain evidence="11">CBS2887</strain>
    </source>
</reference>
<dbReference type="Pfam" id="PF00654">
    <property type="entry name" value="Voltage_CLC"/>
    <property type="match status" value="1"/>
</dbReference>
<comment type="caution">
    <text evidence="9">Lacks conserved residue(s) required for the propagation of feature annotation.</text>
</comment>
<comment type="subcellular location">
    <subcellularLocation>
        <location evidence="1 9">Membrane</location>
        <topology evidence="1 9">Multi-pass membrane protein</topology>
    </subcellularLocation>
</comment>
<comment type="caution">
    <text evidence="11">The sequence shown here is derived from an EMBL/GenBank/DDBJ whole genome shotgun (WGS) entry which is preliminary data.</text>
</comment>
<feature type="transmembrane region" description="Helical" evidence="9">
    <location>
        <begin position="342"/>
        <end position="360"/>
    </location>
</feature>
<feature type="transmembrane region" description="Helical" evidence="9">
    <location>
        <begin position="122"/>
        <end position="146"/>
    </location>
</feature>
<feature type="transmembrane region" description="Helical" evidence="9">
    <location>
        <begin position="304"/>
        <end position="321"/>
    </location>
</feature>
<dbReference type="GO" id="GO:0006879">
    <property type="term" value="P:intracellular iron ion homeostasis"/>
    <property type="evidence" value="ECO:0007669"/>
    <property type="project" value="TreeGrafter"/>
</dbReference>
<name>A0A9P8Q3H8_WICPI</name>
<dbReference type="PANTHER" id="PTHR45711:SF9">
    <property type="entry name" value="ANION_PROTON EXCHANGE TRANSPORTER GEF1"/>
    <property type="match status" value="1"/>
</dbReference>
<feature type="transmembrane region" description="Helical" evidence="9">
    <location>
        <begin position="64"/>
        <end position="84"/>
    </location>
</feature>
<reference evidence="11" key="2">
    <citation type="submission" date="2021-01" db="EMBL/GenBank/DDBJ databases">
        <authorList>
            <person name="Schikora-Tamarit M.A."/>
        </authorList>
    </citation>
    <scope>NUCLEOTIDE SEQUENCE</scope>
    <source>
        <strain evidence="11">CBS2887</strain>
    </source>
</reference>
<evidence type="ECO:0000256" key="3">
    <source>
        <dbReference type="ARBA" id="ARBA00022692"/>
    </source>
</evidence>
<feature type="transmembrane region" description="Helical" evidence="9">
    <location>
        <begin position="426"/>
        <end position="448"/>
    </location>
</feature>
<dbReference type="AlphaFoldDB" id="A0A9P8Q3H8"/>
<dbReference type="CDD" id="cd03684">
    <property type="entry name" value="ClC_3_like"/>
    <property type="match status" value="1"/>
</dbReference>
<dbReference type="SUPFAM" id="SSF54631">
    <property type="entry name" value="CBS-domain pair"/>
    <property type="match status" value="1"/>
</dbReference>
<sequence>MSISPASPSPFGIDNDIPLESIRPNTNNNQIPTDILPNFSKYKTTEWTTPPHTSNPYLSQLQTYLILTVVGLSIGSVAATLNVLTEYLSGLKSGYCSTNVLLTESYCPESNWVDHHLSIPGYILFILLSLSFSSIACFSVLHFAPLAAGSGISEIKCIVSGFNYDSFLKWPVLLLKCIGLPLGIASGLSVGKEGPSVHYAVCAGSLICLLISKLLHNDGDQRRYKNVLISSSAAGVAVAFGSPMGGVLFSIEEISSSFELSTMWESYYCSLVAVSMLQFWNPFNNGKIVMFEVRYDRDWSVSEIPVFIVLGVFGGLYGVIVKKFNVKVANFRKKYLGEIPRLEVFILTFITVIIAYWNQFLKLDMTQSMQLLFQECSTDSSHSVSQLCELSSPFTVSFNLLSLLIATVLRVLFTIFTYGSRIPAGIFVPSMACGATFGRAIGILIQLLQLKFTDGCQEPSFSTCVNPGIYAFLGAASALSGITHLTVSVVVIMFELTGAVKYIIPTMISVAATTIVSQWVGDETTDGGIADLMIGVNKLPFIGAHLHLHFNETEVHEAMTSKDIVYLPYSDATQVNLIKEILETTEYSSFPVLKESTFTVKGLITREVLQSLVSGPIPPNAPIDITQHINYTPITAPPSQPLSITYQAFLKLQTSIVLIQSIDGKLQGLLTRKDLLRFEYLLNKAHYDEIDTKQRWSEDQKYNKLIQGYKREIEGYIDKLFRRDRAGGIFGQGQGRYDRL</sequence>
<comment type="similarity">
    <text evidence="9">Belongs to the chloride channel (TC 2.A.49) family.</text>
</comment>
<evidence type="ECO:0000256" key="5">
    <source>
        <dbReference type="ARBA" id="ARBA00023065"/>
    </source>
</evidence>
<protein>
    <recommendedName>
        <fullName evidence="9">Chloride channel protein</fullName>
    </recommendedName>
</protein>
<organism evidence="11 12">
    <name type="scientific">Wickerhamomyces pijperi</name>
    <name type="common">Yeast</name>
    <name type="synonym">Pichia pijperi</name>
    <dbReference type="NCBI Taxonomy" id="599730"/>
    <lineage>
        <taxon>Eukaryota</taxon>
        <taxon>Fungi</taxon>
        <taxon>Dikarya</taxon>
        <taxon>Ascomycota</taxon>
        <taxon>Saccharomycotina</taxon>
        <taxon>Saccharomycetes</taxon>
        <taxon>Phaffomycetales</taxon>
        <taxon>Wickerhamomycetaceae</taxon>
        <taxon>Wickerhamomyces</taxon>
    </lineage>
</organism>
<keyword evidence="8" id="KW-0129">CBS domain</keyword>
<evidence type="ECO:0000256" key="9">
    <source>
        <dbReference type="RuleBase" id="RU361221"/>
    </source>
</evidence>
<keyword evidence="5 9" id="KW-0406">Ion transport</keyword>
<evidence type="ECO:0000256" key="1">
    <source>
        <dbReference type="ARBA" id="ARBA00004141"/>
    </source>
</evidence>
<dbReference type="InterPro" id="IPR001807">
    <property type="entry name" value="ClC"/>
</dbReference>
<dbReference type="PANTHER" id="PTHR45711">
    <property type="entry name" value="CHLORIDE CHANNEL PROTEIN"/>
    <property type="match status" value="1"/>
</dbReference>
<dbReference type="GO" id="GO:0005886">
    <property type="term" value="C:plasma membrane"/>
    <property type="evidence" value="ECO:0007669"/>
    <property type="project" value="TreeGrafter"/>
</dbReference>